<reference evidence="2" key="1">
    <citation type="submission" date="2021-01" db="EMBL/GenBank/DDBJ databases">
        <authorList>
            <person name="Corre E."/>
            <person name="Pelletier E."/>
            <person name="Niang G."/>
            <person name="Scheremetjew M."/>
            <person name="Finn R."/>
            <person name="Kale V."/>
            <person name="Holt S."/>
            <person name="Cochrane G."/>
            <person name="Meng A."/>
            <person name="Brown T."/>
            <person name="Cohen L."/>
        </authorList>
    </citation>
    <scope>NUCLEOTIDE SEQUENCE</scope>
    <source>
        <strain evidence="2">CCMP645</strain>
    </source>
</reference>
<dbReference type="InterPro" id="IPR000182">
    <property type="entry name" value="GNAT_dom"/>
</dbReference>
<dbReference type="PROSITE" id="PS51186">
    <property type="entry name" value="GNAT"/>
    <property type="match status" value="1"/>
</dbReference>
<dbReference type="AlphaFoldDB" id="A0A7S4FAI3"/>
<dbReference type="EMBL" id="HBIZ01055991">
    <property type="protein sequence ID" value="CAE0782934.1"/>
    <property type="molecule type" value="Transcribed_RNA"/>
</dbReference>
<dbReference type="Pfam" id="PF00583">
    <property type="entry name" value="Acetyltransf_1"/>
    <property type="match status" value="1"/>
</dbReference>
<feature type="domain" description="N-acetyltransferase" evidence="1">
    <location>
        <begin position="70"/>
        <end position="208"/>
    </location>
</feature>
<dbReference type="GO" id="GO:0016747">
    <property type="term" value="F:acyltransferase activity, transferring groups other than amino-acyl groups"/>
    <property type="evidence" value="ECO:0007669"/>
    <property type="project" value="InterPro"/>
</dbReference>
<evidence type="ECO:0000259" key="1">
    <source>
        <dbReference type="PROSITE" id="PS51186"/>
    </source>
</evidence>
<evidence type="ECO:0000313" key="2">
    <source>
        <dbReference type="EMBL" id="CAE0782934.1"/>
    </source>
</evidence>
<protein>
    <recommendedName>
        <fullName evidence="1">N-acetyltransferase domain-containing protein</fullName>
    </recommendedName>
</protein>
<name>A0A7S4FAI3_CHRCT</name>
<gene>
    <name evidence="2" type="ORF">PCAR00345_LOCUS35637</name>
</gene>
<dbReference type="SUPFAM" id="SSF55729">
    <property type="entry name" value="Acyl-CoA N-acyltransferases (Nat)"/>
    <property type="match status" value="1"/>
</dbReference>
<accession>A0A7S4FAI3</accession>
<proteinExistence type="predicted"/>
<dbReference type="Gene3D" id="3.40.630.30">
    <property type="match status" value="1"/>
</dbReference>
<dbReference type="InterPro" id="IPR016181">
    <property type="entry name" value="Acyl_CoA_acyltransferase"/>
</dbReference>
<organism evidence="2">
    <name type="scientific">Chrysotila carterae</name>
    <name type="common">Marine alga</name>
    <name type="synonym">Syracosphaera carterae</name>
    <dbReference type="NCBI Taxonomy" id="13221"/>
    <lineage>
        <taxon>Eukaryota</taxon>
        <taxon>Haptista</taxon>
        <taxon>Haptophyta</taxon>
        <taxon>Prymnesiophyceae</taxon>
        <taxon>Isochrysidales</taxon>
        <taxon>Isochrysidaceae</taxon>
        <taxon>Chrysotila</taxon>
    </lineage>
</organism>
<sequence length="263" mass="28578">MRRGRSRRLPASSAGLYSRSMLIMFTGMVHRSNSAPSLYRVPGCSARGWSVASASALSAAALDAAANANTSVWGVRQYADEFANDRSEFLVISETSPSMEILRGDASAGSPPHWLGQACVSSVCGESSLLNIAVHPKARRRGYGALLVLSALAAAHRTQQESFFLEVRSRNVAAVALYAACALEQVGRRPRYYQSPRDDALLWSFRFTDQDALAVLAEIIERNPHRDLINAYAELRHGACLTQESGSVGMDVICDQLVGEMRL</sequence>